<evidence type="ECO:0000256" key="5">
    <source>
        <dbReference type="ARBA" id="ARBA00022692"/>
    </source>
</evidence>
<dbReference type="SUPFAM" id="SSF81345">
    <property type="entry name" value="ABC transporter involved in vitamin B12 uptake, BtuC"/>
    <property type="match status" value="1"/>
</dbReference>
<dbReference type="OrthoDB" id="4455417at2"/>
<evidence type="ECO:0000256" key="6">
    <source>
        <dbReference type="ARBA" id="ARBA00022989"/>
    </source>
</evidence>
<keyword evidence="4" id="KW-1003">Cell membrane</keyword>
<keyword evidence="3" id="KW-0813">Transport</keyword>
<feature type="transmembrane region" description="Helical" evidence="8">
    <location>
        <begin position="86"/>
        <end position="104"/>
    </location>
</feature>
<evidence type="ECO:0000256" key="4">
    <source>
        <dbReference type="ARBA" id="ARBA00022475"/>
    </source>
</evidence>
<comment type="similarity">
    <text evidence="2">Belongs to the binding-protein-dependent transport system permease family. FecCD subfamily.</text>
</comment>
<protein>
    <submittedName>
        <fullName evidence="9">Iron-enterobactin ABC transporter permease</fullName>
    </submittedName>
</protein>
<sequence>MNSAPIAPTLRASGERVFRVRGLSLRIHRRSFWVGLACLIVALGVAGYSLTIGDLPLSLGDVWAALTGHADPGTTRIVLDWRLPRVLMALFGGIALAMSGAVFQTLTGNPLGSPDIIGFNTGAYTGALLSMLVVGGGSTGTTVGALIGGTATGALVYLLALRHGLHGYRLIVIGIGVSAMLGAINSYLMITVKLEAAITAQVWGAGSLNTIRWIDLTPTILITLICLPLLLALWRQAGMLGLGVETASGRGVNIKLLRVALLGLGVVLTAAVTAVAGPIAFVALVAPQIALRLCRGPGIPLLPTAFLGAALLVISDLVARTLLAPVQLPVGVVTVVLGGGYLVWMLISRLRKA</sequence>
<dbReference type="Pfam" id="PF01032">
    <property type="entry name" value="FecCD"/>
    <property type="match status" value="1"/>
</dbReference>
<feature type="transmembrane region" description="Helical" evidence="8">
    <location>
        <begin position="143"/>
        <end position="161"/>
    </location>
</feature>
<evidence type="ECO:0000256" key="1">
    <source>
        <dbReference type="ARBA" id="ARBA00004651"/>
    </source>
</evidence>
<dbReference type="EMBL" id="RCUY01000001">
    <property type="protein sequence ID" value="RLP84764.1"/>
    <property type="molecule type" value="Genomic_DNA"/>
</dbReference>
<feature type="transmembrane region" description="Helical" evidence="8">
    <location>
        <begin position="298"/>
        <end position="319"/>
    </location>
</feature>
<dbReference type="Proteomes" id="UP000269438">
    <property type="component" value="Unassembled WGS sequence"/>
</dbReference>
<feature type="transmembrane region" description="Helical" evidence="8">
    <location>
        <begin position="326"/>
        <end position="347"/>
    </location>
</feature>
<keyword evidence="10" id="KW-1185">Reference proteome</keyword>
<feature type="transmembrane region" description="Helical" evidence="8">
    <location>
        <begin position="116"/>
        <end position="137"/>
    </location>
</feature>
<evidence type="ECO:0000313" key="9">
    <source>
        <dbReference type="EMBL" id="RLP84764.1"/>
    </source>
</evidence>
<dbReference type="InterPro" id="IPR037294">
    <property type="entry name" value="ABC_BtuC-like"/>
</dbReference>
<organism evidence="9 10">
    <name type="scientific">Mycetocola lacteus</name>
    <dbReference type="NCBI Taxonomy" id="76637"/>
    <lineage>
        <taxon>Bacteria</taxon>
        <taxon>Bacillati</taxon>
        <taxon>Actinomycetota</taxon>
        <taxon>Actinomycetes</taxon>
        <taxon>Micrococcales</taxon>
        <taxon>Microbacteriaceae</taxon>
        <taxon>Mycetocola</taxon>
    </lineage>
</organism>
<name>A0A3L7AX07_9MICO</name>
<dbReference type="CDD" id="cd06550">
    <property type="entry name" value="TM_ABC_iron-siderophores_like"/>
    <property type="match status" value="1"/>
</dbReference>
<evidence type="ECO:0000256" key="2">
    <source>
        <dbReference type="ARBA" id="ARBA00007935"/>
    </source>
</evidence>
<comment type="caution">
    <text evidence="9">The sequence shown here is derived from an EMBL/GenBank/DDBJ whole genome shotgun (WGS) entry which is preliminary data.</text>
</comment>
<evidence type="ECO:0000256" key="8">
    <source>
        <dbReference type="SAM" id="Phobius"/>
    </source>
</evidence>
<keyword evidence="6 8" id="KW-1133">Transmembrane helix</keyword>
<dbReference type="AlphaFoldDB" id="A0A3L7AX07"/>
<evidence type="ECO:0000256" key="7">
    <source>
        <dbReference type="ARBA" id="ARBA00023136"/>
    </source>
</evidence>
<reference evidence="9 10" key="1">
    <citation type="submission" date="2018-10" db="EMBL/GenBank/DDBJ databases">
        <authorList>
            <person name="Li J."/>
        </authorList>
    </citation>
    <scope>NUCLEOTIDE SEQUENCE [LARGE SCALE GENOMIC DNA]</scope>
    <source>
        <strain evidence="9 10">JCM 11654</strain>
    </source>
</reference>
<dbReference type="GO" id="GO:0005886">
    <property type="term" value="C:plasma membrane"/>
    <property type="evidence" value="ECO:0007669"/>
    <property type="project" value="UniProtKB-SubCell"/>
</dbReference>
<dbReference type="RefSeq" id="WP_121687234.1">
    <property type="nucleotide sequence ID" value="NZ_RCUY01000001.1"/>
</dbReference>
<dbReference type="InterPro" id="IPR000522">
    <property type="entry name" value="ABC_transptr_permease_BtuC"/>
</dbReference>
<feature type="transmembrane region" description="Helical" evidence="8">
    <location>
        <begin position="168"/>
        <end position="190"/>
    </location>
</feature>
<comment type="subcellular location">
    <subcellularLocation>
        <location evidence="1">Cell membrane</location>
        <topology evidence="1">Multi-pass membrane protein</topology>
    </subcellularLocation>
</comment>
<dbReference type="GO" id="GO:0022857">
    <property type="term" value="F:transmembrane transporter activity"/>
    <property type="evidence" value="ECO:0007669"/>
    <property type="project" value="InterPro"/>
</dbReference>
<dbReference type="Gene3D" id="1.10.3470.10">
    <property type="entry name" value="ABC transporter involved in vitamin B12 uptake, BtuC"/>
    <property type="match status" value="1"/>
</dbReference>
<keyword evidence="5 8" id="KW-0812">Transmembrane</keyword>
<feature type="transmembrane region" description="Helical" evidence="8">
    <location>
        <begin position="31"/>
        <end position="50"/>
    </location>
</feature>
<dbReference type="PANTHER" id="PTHR30472:SF24">
    <property type="entry name" value="FERRIC ENTEROBACTIN TRANSPORT SYSTEM PERMEASE PROTEIN FEPG"/>
    <property type="match status" value="1"/>
</dbReference>
<evidence type="ECO:0000313" key="10">
    <source>
        <dbReference type="Proteomes" id="UP000269438"/>
    </source>
</evidence>
<keyword evidence="7 8" id="KW-0472">Membrane</keyword>
<gene>
    <name evidence="9" type="ORF">D9V34_01855</name>
</gene>
<accession>A0A3L7AX07</accession>
<evidence type="ECO:0000256" key="3">
    <source>
        <dbReference type="ARBA" id="ARBA00022448"/>
    </source>
</evidence>
<proteinExistence type="inferred from homology"/>
<dbReference type="GO" id="GO:0033214">
    <property type="term" value="P:siderophore-iron import into cell"/>
    <property type="evidence" value="ECO:0007669"/>
    <property type="project" value="TreeGrafter"/>
</dbReference>
<dbReference type="PANTHER" id="PTHR30472">
    <property type="entry name" value="FERRIC ENTEROBACTIN TRANSPORT SYSTEM PERMEASE PROTEIN"/>
    <property type="match status" value="1"/>
</dbReference>
<feature type="transmembrane region" description="Helical" evidence="8">
    <location>
        <begin position="259"/>
        <end position="286"/>
    </location>
</feature>
<feature type="transmembrane region" description="Helical" evidence="8">
    <location>
        <begin position="210"/>
        <end position="234"/>
    </location>
</feature>